<accession>A0A6M3M9T2</accession>
<organism evidence="1">
    <name type="scientific">viral metagenome</name>
    <dbReference type="NCBI Taxonomy" id="1070528"/>
    <lineage>
        <taxon>unclassified sequences</taxon>
        <taxon>metagenomes</taxon>
        <taxon>organismal metagenomes</taxon>
    </lineage>
</organism>
<evidence type="ECO:0000313" key="1">
    <source>
        <dbReference type="EMBL" id="QJB04537.1"/>
    </source>
</evidence>
<dbReference type="EMBL" id="MT143884">
    <property type="protein sequence ID" value="QJB04537.1"/>
    <property type="molecule type" value="Genomic_DNA"/>
</dbReference>
<reference evidence="1" key="1">
    <citation type="submission" date="2020-03" db="EMBL/GenBank/DDBJ databases">
        <title>The deep terrestrial virosphere.</title>
        <authorList>
            <person name="Holmfeldt K."/>
            <person name="Nilsson E."/>
            <person name="Simone D."/>
            <person name="Lopez-Fernandez M."/>
            <person name="Wu X."/>
            <person name="de Brujin I."/>
            <person name="Lundin D."/>
            <person name="Andersson A."/>
            <person name="Bertilsson S."/>
            <person name="Dopson M."/>
        </authorList>
    </citation>
    <scope>NUCLEOTIDE SEQUENCE</scope>
    <source>
        <strain evidence="1">MM171B00234</strain>
    </source>
</reference>
<protein>
    <submittedName>
        <fullName evidence="1">Uncharacterized protein</fullName>
    </submittedName>
</protein>
<dbReference type="AlphaFoldDB" id="A0A6M3M9T2"/>
<sequence>MDEPNWTTWQQHAFERERDRDPRNGPQFQSYLYSRLKAFLRFYREDQYEFEFREDFIQLVVSKYFTHYMRERNLFDIVAYRVYEDTEGEPSFHEKYKDPRLWDTRLFWGYGHLVGFELKTSHDEPYRFLDQLPRYAWLFDRVYLVLTENVPTPRRVPAWVGVMKYVDGEFVHVKKPTSNHFGFLGRRGVGFAKSELPNYRGQSSPAFHEFIAFLRKIVVNGLFRTEVLPYSTLDRACMDLMEFLNRKNSETIDLAVLQELVKFTRKEGYRTNELYRRMQDSGTQTRISEYEKEQ</sequence>
<gene>
    <name evidence="1" type="ORF">MM171B00234_0038</name>
</gene>
<name>A0A6M3M9T2_9ZZZZ</name>
<proteinExistence type="predicted"/>